<reference key="2">
    <citation type="submission" date="2011-04" db="EMBL/GenBank/DDBJ databases">
        <title>Complete sequence of chromosome of Haliscomenobacter hydrossis DSM 1100.</title>
        <authorList>
            <consortium name="US DOE Joint Genome Institute (JGI-PGF)"/>
            <person name="Lucas S."/>
            <person name="Han J."/>
            <person name="Lapidus A."/>
            <person name="Bruce D."/>
            <person name="Goodwin L."/>
            <person name="Pitluck S."/>
            <person name="Peters L."/>
            <person name="Kyrpides N."/>
            <person name="Mavromatis K."/>
            <person name="Ivanova N."/>
            <person name="Ovchinnikova G."/>
            <person name="Pagani I."/>
            <person name="Daligault H."/>
            <person name="Detter J.C."/>
            <person name="Han C."/>
            <person name="Land M."/>
            <person name="Hauser L."/>
            <person name="Markowitz V."/>
            <person name="Cheng J.-F."/>
            <person name="Hugenholtz P."/>
            <person name="Woyke T."/>
            <person name="Wu D."/>
            <person name="Verbarg S."/>
            <person name="Frueling A."/>
            <person name="Brambilla E."/>
            <person name="Klenk H.-P."/>
            <person name="Eisen J.A."/>
        </authorList>
    </citation>
    <scope>NUCLEOTIDE SEQUENCE</scope>
    <source>
        <strain>DSM 1100</strain>
    </source>
</reference>
<evidence type="ECO:0000313" key="2">
    <source>
        <dbReference type="Proteomes" id="UP000008461"/>
    </source>
</evidence>
<dbReference type="Proteomes" id="UP000008461">
    <property type="component" value="Chromosome"/>
</dbReference>
<gene>
    <name evidence="1" type="ordered locus">Halhy_1168</name>
</gene>
<dbReference type="EMBL" id="CP002691">
    <property type="protein sequence ID" value="AEE49066.1"/>
    <property type="molecule type" value="Genomic_DNA"/>
</dbReference>
<dbReference type="HOGENOM" id="CLU_1560789_0_0_10"/>
<sequence length="171" mass="18231">MKNQIVFSLEQNKLYLLDDAGNLQNFDLSTGLCISQVNGLLSITPLVPFSADEVLRTLRLSPDRAQLNVSFDGNAGVLSIVLTPLFPSAASAIARGGKMKVGSMDLTLSRNTLSAVAVNLGTSEQAVSPADSNETKLEWYLLDLNAFALNVLVENGDLVLHTLVNAPGDVM</sequence>
<dbReference type="RefSeq" id="WP_013763621.1">
    <property type="nucleotide sequence ID" value="NC_015510.1"/>
</dbReference>
<name>F4KSV9_HALH1</name>
<dbReference type="KEGG" id="hhy:Halhy_1168"/>
<evidence type="ECO:0000313" key="1">
    <source>
        <dbReference type="EMBL" id="AEE49066.1"/>
    </source>
</evidence>
<accession>F4KSV9</accession>
<organism evidence="1 2">
    <name type="scientific">Haliscomenobacter hydrossis (strain ATCC 27775 / DSM 1100 / LMG 10767 / O)</name>
    <dbReference type="NCBI Taxonomy" id="760192"/>
    <lineage>
        <taxon>Bacteria</taxon>
        <taxon>Pseudomonadati</taxon>
        <taxon>Bacteroidota</taxon>
        <taxon>Saprospiria</taxon>
        <taxon>Saprospirales</taxon>
        <taxon>Haliscomenobacteraceae</taxon>
        <taxon>Haliscomenobacter</taxon>
    </lineage>
</organism>
<proteinExistence type="predicted"/>
<protein>
    <submittedName>
        <fullName evidence="1">Uncharacterized protein</fullName>
    </submittedName>
</protein>
<keyword evidence="2" id="KW-1185">Reference proteome</keyword>
<dbReference type="AlphaFoldDB" id="F4KSV9"/>
<dbReference type="STRING" id="760192.Halhy_1168"/>
<reference evidence="1 2" key="1">
    <citation type="journal article" date="2011" name="Stand. Genomic Sci.">
        <title>Complete genome sequence of Haliscomenobacter hydrossis type strain (O).</title>
        <authorList>
            <consortium name="US DOE Joint Genome Institute (JGI-PGF)"/>
            <person name="Daligault H."/>
            <person name="Lapidus A."/>
            <person name="Zeytun A."/>
            <person name="Nolan M."/>
            <person name="Lucas S."/>
            <person name="Del Rio T.G."/>
            <person name="Tice H."/>
            <person name="Cheng J.F."/>
            <person name="Tapia R."/>
            <person name="Han C."/>
            <person name="Goodwin L."/>
            <person name="Pitluck S."/>
            <person name="Liolios K."/>
            <person name="Pagani I."/>
            <person name="Ivanova N."/>
            <person name="Huntemann M."/>
            <person name="Mavromatis K."/>
            <person name="Mikhailova N."/>
            <person name="Pati A."/>
            <person name="Chen A."/>
            <person name="Palaniappan K."/>
            <person name="Land M."/>
            <person name="Hauser L."/>
            <person name="Brambilla E.M."/>
            <person name="Rohde M."/>
            <person name="Verbarg S."/>
            <person name="Goker M."/>
            <person name="Bristow J."/>
            <person name="Eisen J.A."/>
            <person name="Markowitz V."/>
            <person name="Hugenholtz P."/>
            <person name="Kyrpides N.C."/>
            <person name="Klenk H.P."/>
            <person name="Woyke T."/>
        </authorList>
    </citation>
    <scope>NUCLEOTIDE SEQUENCE [LARGE SCALE GENOMIC DNA]</scope>
    <source>
        <strain evidence="2">ATCC 27775 / DSM 1100 / LMG 10767 / O</strain>
    </source>
</reference>